<feature type="domain" description="Phage shock protein PspC N-terminal" evidence="8">
    <location>
        <begin position="5"/>
        <end position="63"/>
    </location>
</feature>
<dbReference type="PATRIC" id="fig|589873.4.peg.1193"/>
<keyword evidence="5 7" id="KW-0472">Membrane</keyword>
<organism evidence="9 10">
    <name type="scientific">Alteromonas australica</name>
    <dbReference type="NCBI Taxonomy" id="589873"/>
    <lineage>
        <taxon>Bacteria</taxon>
        <taxon>Pseudomonadati</taxon>
        <taxon>Pseudomonadota</taxon>
        <taxon>Gammaproteobacteria</taxon>
        <taxon>Alteromonadales</taxon>
        <taxon>Alteromonadaceae</taxon>
        <taxon>Alteromonas/Salinimonas group</taxon>
        <taxon>Alteromonas</taxon>
    </lineage>
</organism>
<keyword evidence="3 7" id="KW-0812">Transmembrane</keyword>
<dbReference type="KEGG" id="aaus:EP12_05555"/>
<dbReference type="NCBIfam" id="TIGR02978">
    <property type="entry name" value="phageshock_pspC"/>
    <property type="match status" value="1"/>
</dbReference>
<evidence type="ECO:0000256" key="7">
    <source>
        <dbReference type="SAM" id="Phobius"/>
    </source>
</evidence>
<feature type="transmembrane region" description="Helical" evidence="7">
    <location>
        <begin position="12"/>
        <end position="29"/>
    </location>
</feature>
<evidence type="ECO:0000256" key="6">
    <source>
        <dbReference type="SAM" id="MobiDB-lite"/>
    </source>
</evidence>
<dbReference type="OrthoDB" id="7359894at2"/>
<keyword evidence="4 7" id="KW-1133">Transmembrane helix</keyword>
<evidence type="ECO:0000256" key="3">
    <source>
        <dbReference type="ARBA" id="ARBA00022692"/>
    </source>
</evidence>
<dbReference type="InterPro" id="IPR014320">
    <property type="entry name" value="Phageshock_PspC"/>
</dbReference>
<dbReference type="eggNOG" id="COG1983">
    <property type="taxonomic scope" value="Bacteria"/>
</dbReference>
<evidence type="ECO:0000313" key="10">
    <source>
        <dbReference type="Proteomes" id="UP000056090"/>
    </source>
</evidence>
<dbReference type="Pfam" id="PF04024">
    <property type="entry name" value="PspC"/>
    <property type="match status" value="1"/>
</dbReference>
<dbReference type="GeneID" id="78254382"/>
<dbReference type="EMBL" id="CP008849">
    <property type="protein sequence ID" value="AIF98198.1"/>
    <property type="molecule type" value="Genomic_DNA"/>
</dbReference>
<dbReference type="PANTHER" id="PTHR33885">
    <property type="entry name" value="PHAGE SHOCK PROTEIN C"/>
    <property type="match status" value="1"/>
</dbReference>
<reference evidence="9 10" key="1">
    <citation type="submission" date="2014-06" db="EMBL/GenBank/DDBJ databases">
        <title>Genomes of Alteromonas australica, a world apart.</title>
        <authorList>
            <person name="Gonzaga A."/>
            <person name="Lopez-Perez M."/>
            <person name="Rodriguez-Valera F."/>
        </authorList>
    </citation>
    <scope>NUCLEOTIDE SEQUENCE [LARGE SCALE GENOMIC DNA]</scope>
    <source>
        <strain evidence="9 10">H 17</strain>
    </source>
</reference>
<sequence>MRQGKQLYRDTDNARIAGVCAGIAHYFGLETWLVRILTVTGFFLLAGPFVFVAYIAGWFILDKKPLGDVKHDEPPTFQARGKGWRNQSSNHGSQKVEVKTKVWQAGEPPKQAFHDIRNRFDRAEQRLRKMETYVTSKEYQLNREISRL</sequence>
<gene>
    <name evidence="9" type="ORF">EP13_05480</name>
</gene>
<name>A0A075NXM1_9ALTE</name>
<evidence type="ECO:0000259" key="8">
    <source>
        <dbReference type="Pfam" id="PF04024"/>
    </source>
</evidence>
<accession>A0A075NXM1</accession>
<keyword evidence="10" id="KW-1185">Reference proteome</keyword>
<evidence type="ECO:0000256" key="5">
    <source>
        <dbReference type="ARBA" id="ARBA00023136"/>
    </source>
</evidence>
<evidence type="ECO:0000256" key="4">
    <source>
        <dbReference type="ARBA" id="ARBA00022989"/>
    </source>
</evidence>
<keyword evidence="2" id="KW-1003">Cell membrane</keyword>
<proteinExistence type="predicted"/>
<dbReference type="PANTHER" id="PTHR33885:SF3">
    <property type="entry name" value="PHAGE SHOCK PROTEIN C"/>
    <property type="match status" value="1"/>
</dbReference>
<feature type="transmembrane region" description="Helical" evidence="7">
    <location>
        <begin position="41"/>
        <end position="61"/>
    </location>
</feature>
<dbReference type="KEGG" id="aal:EP13_05480"/>
<dbReference type="RefSeq" id="WP_044056388.1">
    <property type="nucleotide sequence ID" value="NZ_CALBIY010000025.1"/>
</dbReference>
<dbReference type="InterPro" id="IPR052027">
    <property type="entry name" value="PspC"/>
</dbReference>
<evidence type="ECO:0000313" key="9">
    <source>
        <dbReference type="EMBL" id="AIF98198.1"/>
    </source>
</evidence>
<dbReference type="InterPro" id="IPR007168">
    <property type="entry name" value="Phageshock_PspC_N"/>
</dbReference>
<dbReference type="Proteomes" id="UP000056090">
    <property type="component" value="Chromosome"/>
</dbReference>
<evidence type="ECO:0000256" key="2">
    <source>
        <dbReference type="ARBA" id="ARBA00022475"/>
    </source>
</evidence>
<evidence type="ECO:0000256" key="1">
    <source>
        <dbReference type="ARBA" id="ARBA00004162"/>
    </source>
</evidence>
<protein>
    <submittedName>
        <fullName evidence="9">Phage-shock protein</fullName>
    </submittedName>
</protein>
<comment type="subcellular location">
    <subcellularLocation>
        <location evidence="1">Cell membrane</location>
        <topology evidence="1">Single-pass membrane protein</topology>
    </subcellularLocation>
</comment>
<feature type="region of interest" description="Disordered" evidence="6">
    <location>
        <begin position="72"/>
        <end position="101"/>
    </location>
</feature>
<dbReference type="AlphaFoldDB" id="A0A075NXM1"/>
<dbReference type="GO" id="GO:0005886">
    <property type="term" value="C:plasma membrane"/>
    <property type="evidence" value="ECO:0007669"/>
    <property type="project" value="UniProtKB-SubCell"/>
</dbReference>